<evidence type="ECO:0000313" key="9">
    <source>
        <dbReference type="EMBL" id="AQQ70395.1"/>
    </source>
</evidence>
<dbReference type="PANTHER" id="PTHR21299">
    <property type="entry name" value="CYTIDYLATE KINASE/PANTOATE-BETA-ALANINE LIGASE"/>
    <property type="match status" value="1"/>
</dbReference>
<dbReference type="Proteomes" id="UP000188181">
    <property type="component" value="Chromosome"/>
</dbReference>
<evidence type="ECO:0000256" key="7">
    <source>
        <dbReference type="ARBA" id="ARBA00048258"/>
    </source>
</evidence>
<evidence type="ECO:0000313" key="10">
    <source>
        <dbReference type="Proteomes" id="UP000188181"/>
    </source>
</evidence>
<comment type="miscellaneous">
    <text evidence="8">The reaction proceeds by a bi uni uni bi ping pong mechanism.</text>
</comment>
<dbReference type="KEGG" id="pbas:SMSP2_00743"/>
<feature type="binding site" evidence="8">
    <location>
        <begin position="148"/>
        <end position="151"/>
    </location>
    <ligand>
        <name>ATP</name>
        <dbReference type="ChEBI" id="CHEBI:30616"/>
    </ligand>
</feature>
<comment type="similarity">
    <text evidence="2 8">Belongs to the pantothenate synthetase family.</text>
</comment>
<dbReference type="SUPFAM" id="SSF52374">
    <property type="entry name" value="Nucleotidylyl transferase"/>
    <property type="match status" value="1"/>
</dbReference>
<dbReference type="AlphaFoldDB" id="A0A1Q2MCH6"/>
<accession>A0A1Q2MCH6</accession>
<keyword evidence="3 8" id="KW-0436">Ligase</keyword>
<dbReference type="InterPro" id="IPR003721">
    <property type="entry name" value="Pantoate_ligase"/>
</dbReference>
<keyword evidence="8" id="KW-0963">Cytoplasm</keyword>
<dbReference type="HAMAP" id="MF_00158">
    <property type="entry name" value="PanC"/>
    <property type="match status" value="1"/>
</dbReference>
<comment type="function">
    <text evidence="8">Catalyzes the condensation of pantoate with beta-alanine in an ATP-dependent reaction via a pantoyl-adenylate intermediate.</text>
</comment>
<dbReference type="Pfam" id="PF02569">
    <property type="entry name" value="Pantoate_ligase"/>
    <property type="match status" value="1"/>
</dbReference>
<feature type="active site" description="Proton donor" evidence="8">
    <location>
        <position position="37"/>
    </location>
</feature>
<dbReference type="RefSeq" id="WP_146682664.1">
    <property type="nucleotide sequence ID" value="NZ_CP019646.1"/>
</dbReference>
<feature type="binding site" evidence="8">
    <location>
        <begin position="185"/>
        <end position="188"/>
    </location>
    <ligand>
        <name>ATP</name>
        <dbReference type="ChEBI" id="CHEBI:30616"/>
    </ligand>
</feature>
<dbReference type="EMBL" id="CP019646">
    <property type="protein sequence ID" value="AQQ70395.1"/>
    <property type="molecule type" value="Genomic_DNA"/>
</dbReference>
<dbReference type="CDD" id="cd00560">
    <property type="entry name" value="PanC"/>
    <property type="match status" value="1"/>
</dbReference>
<feature type="binding site" evidence="8">
    <location>
        <begin position="30"/>
        <end position="37"/>
    </location>
    <ligand>
        <name>ATP</name>
        <dbReference type="ChEBI" id="CHEBI:30616"/>
    </ligand>
</feature>
<dbReference type="OrthoDB" id="9773087at2"/>
<dbReference type="UniPathway" id="UPA00028">
    <property type="reaction ID" value="UER00005"/>
</dbReference>
<dbReference type="GO" id="GO:0005829">
    <property type="term" value="C:cytosol"/>
    <property type="evidence" value="ECO:0007669"/>
    <property type="project" value="TreeGrafter"/>
</dbReference>
<gene>
    <name evidence="8 9" type="primary">panC</name>
    <name evidence="9" type="ORF">SMSP2_00743</name>
</gene>
<dbReference type="FunFam" id="3.40.50.620:FF:000013">
    <property type="entry name" value="Pantothenate synthetase"/>
    <property type="match status" value="1"/>
</dbReference>
<comment type="catalytic activity">
    <reaction evidence="7 8">
        <text>(R)-pantoate + beta-alanine + ATP = (R)-pantothenate + AMP + diphosphate + H(+)</text>
        <dbReference type="Rhea" id="RHEA:10912"/>
        <dbReference type="ChEBI" id="CHEBI:15378"/>
        <dbReference type="ChEBI" id="CHEBI:15980"/>
        <dbReference type="ChEBI" id="CHEBI:29032"/>
        <dbReference type="ChEBI" id="CHEBI:30616"/>
        <dbReference type="ChEBI" id="CHEBI:33019"/>
        <dbReference type="ChEBI" id="CHEBI:57966"/>
        <dbReference type="ChEBI" id="CHEBI:456215"/>
        <dbReference type="EC" id="6.3.2.1"/>
    </reaction>
</comment>
<reference evidence="10" key="1">
    <citation type="submission" date="2017-02" db="EMBL/GenBank/DDBJ databases">
        <title>Comparative genomics and description of representatives of a novel lineage of planctomycetes thriving in anoxic sediments.</title>
        <authorList>
            <person name="Spring S."/>
            <person name="Bunk B."/>
            <person name="Sproer C."/>
        </authorList>
    </citation>
    <scope>NUCLEOTIDE SEQUENCE [LARGE SCALE GENOMIC DNA]</scope>
    <source>
        <strain evidence="10">SM-Chi-D1</strain>
    </source>
</reference>
<feature type="binding site" evidence="8">
    <location>
        <position position="61"/>
    </location>
    <ligand>
        <name>(R)-pantoate</name>
        <dbReference type="ChEBI" id="CHEBI:15980"/>
    </ligand>
</feature>
<name>A0A1Q2MCH6_9BACT</name>
<comment type="pathway">
    <text evidence="1 8">Cofactor biosynthesis; (R)-pantothenate biosynthesis; (R)-pantothenate from (R)-pantoate and beta-alanine: step 1/1.</text>
</comment>
<feature type="binding site" evidence="8">
    <location>
        <position position="177"/>
    </location>
    <ligand>
        <name>ATP</name>
        <dbReference type="ChEBI" id="CHEBI:30616"/>
    </ligand>
</feature>
<comment type="subcellular location">
    <subcellularLocation>
        <location evidence="8">Cytoplasm</location>
    </subcellularLocation>
</comment>
<dbReference type="Gene3D" id="3.40.50.620">
    <property type="entry name" value="HUPs"/>
    <property type="match status" value="1"/>
</dbReference>
<dbReference type="EC" id="6.3.2.1" evidence="8"/>
<evidence type="ECO:0000256" key="2">
    <source>
        <dbReference type="ARBA" id="ARBA00009256"/>
    </source>
</evidence>
<dbReference type="NCBIfam" id="TIGR00125">
    <property type="entry name" value="cyt_tran_rel"/>
    <property type="match status" value="1"/>
</dbReference>
<evidence type="ECO:0000256" key="5">
    <source>
        <dbReference type="ARBA" id="ARBA00022741"/>
    </source>
</evidence>
<evidence type="ECO:0000256" key="1">
    <source>
        <dbReference type="ARBA" id="ARBA00004990"/>
    </source>
</evidence>
<keyword evidence="5 8" id="KW-0547">Nucleotide-binding</keyword>
<dbReference type="FunFam" id="3.30.1300.10:FF:000001">
    <property type="entry name" value="Pantothenate synthetase"/>
    <property type="match status" value="1"/>
</dbReference>
<comment type="subunit">
    <text evidence="8">Homodimer.</text>
</comment>
<dbReference type="PANTHER" id="PTHR21299:SF1">
    <property type="entry name" value="PANTOATE--BETA-ALANINE LIGASE"/>
    <property type="match status" value="1"/>
</dbReference>
<sequence>MDIAEKIEEIKVLTRKARTSGKSIGFVPTMGALHAGHVSLIEAACSRTDYVVVSIFVNPVQFSPGEDLENYPRTLEDDRAKCQSAGADLIFVPSVKEMYPDKLQSWVEVEGQLTENLCGKSRPGHFRGVTTVCAKLFNIVMPDIAFFGRKDAQQAAVLKKMVKDLNMPLQLQVCPIIREKSGLAMSSRNKYLSDKERQDAAVLYQSLVKCREMVDSGTRNARLLVDTMRKMISNVDGAEIDYIQIVDPDTLEDVDTVEKQAMAALAVKIGPARLIDNIMLNVSAAG</sequence>
<feature type="binding site" evidence="8">
    <location>
        <position position="61"/>
    </location>
    <ligand>
        <name>beta-alanine</name>
        <dbReference type="ChEBI" id="CHEBI:57966"/>
    </ligand>
</feature>
<dbReference type="Gene3D" id="3.30.1300.10">
    <property type="entry name" value="Pantoate-beta-alanine ligase, C-terminal domain"/>
    <property type="match status" value="1"/>
</dbReference>
<dbReference type="InterPro" id="IPR004821">
    <property type="entry name" value="Cyt_trans-like"/>
</dbReference>
<dbReference type="STRING" id="1851148.SMSP2_00743"/>
<evidence type="ECO:0000256" key="6">
    <source>
        <dbReference type="ARBA" id="ARBA00022840"/>
    </source>
</evidence>
<feature type="binding site" evidence="8">
    <location>
        <position position="154"/>
    </location>
    <ligand>
        <name>(R)-pantoate</name>
        <dbReference type="ChEBI" id="CHEBI:15980"/>
    </ligand>
</feature>
<evidence type="ECO:0000256" key="8">
    <source>
        <dbReference type="HAMAP-Rule" id="MF_00158"/>
    </source>
</evidence>
<dbReference type="InterPro" id="IPR042176">
    <property type="entry name" value="Pantoate_ligase_C"/>
</dbReference>
<evidence type="ECO:0000256" key="4">
    <source>
        <dbReference type="ARBA" id="ARBA00022655"/>
    </source>
</evidence>
<dbReference type="GO" id="GO:0015940">
    <property type="term" value="P:pantothenate biosynthetic process"/>
    <property type="evidence" value="ECO:0007669"/>
    <property type="project" value="UniProtKB-UniRule"/>
</dbReference>
<dbReference type="GO" id="GO:0004592">
    <property type="term" value="F:pantoate-beta-alanine ligase activity"/>
    <property type="evidence" value="ECO:0007669"/>
    <property type="project" value="UniProtKB-UniRule"/>
</dbReference>
<dbReference type="InterPro" id="IPR014729">
    <property type="entry name" value="Rossmann-like_a/b/a_fold"/>
</dbReference>
<dbReference type="GO" id="GO:0005524">
    <property type="term" value="F:ATP binding"/>
    <property type="evidence" value="ECO:0007669"/>
    <property type="project" value="UniProtKB-KW"/>
</dbReference>
<organism evidence="9 10">
    <name type="scientific">Limihaloglobus sulfuriphilus</name>
    <dbReference type="NCBI Taxonomy" id="1851148"/>
    <lineage>
        <taxon>Bacteria</taxon>
        <taxon>Pseudomonadati</taxon>
        <taxon>Planctomycetota</taxon>
        <taxon>Phycisphaerae</taxon>
        <taxon>Sedimentisphaerales</taxon>
        <taxon>Sedimentisphaeraceae</taxon>
        <taxon>Limihaloglobus</taxon>
    </lineage>
</organism>
<keyword evidence="10" id="KW-1185">Reference proteome</keyword>
<proteinExistence type="inferred from homology"/>
<protein>
    <recommendedName>
        <fullName evidence="8">Pantothenate synthetase</fullName>
        <shortName evidence="8">PS</shortName>
        <ecNumber evidence="8">6.3.2.1</ecNumber>
    </recommendedName>
    <alternativeName>
        <fullName evidence="8">Pantoate--beta-alanine ligase</fullName>
    </alternativeName>
    <alternativeName>
        <fullName evidence="8">Pantoate-activating enzyme</fullName>
    </alternativeName>
</protein>
<keyword evidence="6 8" id="KW-0067">ATP-binding</keyword>
<evidence type="ECO:0000256" key="3">
    <source>
        <dbReference type="ARBA" id="ARBA00022598"/>
    </source>
</evidence>
<dbReference type="NCBIfam" id="TIGR00018">
    <property type="entry name" value="panC"/>
    <property type="match status" value="1"/>
</dbReference>
<keyword evidence="4 8" id="KW-0566">Pantothenate biosynthesis</keyword>